<feature type="transmembrane region" description="Helical" evidence="7">
    <location>
        <begin position="258"/>
        <end position="277"/>
    </location>
</feature>
<keyword evidence="5 7" id="KW-1133">Transmembrane helix</keyword>
<reference evidence="9" key="1">
    <citation type="submission" date="2021-04" db="EMBL/GenBank/DDBJ databases">
        <authorList>
            <person name="Hartkoorn R.C."/>
            <person name="Beaudoing E."/>
            <person name="Hot D."/>
        </authorList>
    </citation>
    <scope>NUCLEOTIDE SEQUENCE</scope>
    <source>
        <strain evidence="9">NRRL B-16292</strain>
    </source>
</reference>
<proteinExistence type="predicted"/>
<dbReference type="RefSeq" id="WP_259856365.1">
    <property type="nucleotide sequence ID" value="NZ_BAAAST010000180.1"/>
</dbReference>
<feature type="transmembrane region" description="Helical" evidence="7">
    <location>
        <begin position="154"/>
        <end position="174"/>
    </location>
</feature>
<evidence type="ECO:0000313" key="9">
    <source>
        <dbReference type="EMBL" id="UWP78922.1"/>
    </source>
</evidence>
<keyword evidence="3" id="KW-1003">Cell membrane</keyword>
<dbReference type="Gene3D" id="1.10.3720.10">
    <property type="entry name" value="MetI-like"/>
    <property type="match status" value="1"/>
</dbReference>
<dbReference type="Proteomes" id="UP001059617">
    <property type="component" value="Chromosome"/>
</dbReference>
<reference evidence="9" key="2">
    <citation type="submission" date="2022-09" db="EMBL/GenBank/DDBJ databases">
        <title>Biosynthetic gene clusters of Dactylosporangioum fulvum.</title>
        <authorList>
            <person name="Caradec T."/>
        </authorList>
    </citation>
    <scope>NUCLEOTIDE SEQUENCE</scope>
    <source>
        <strain evidence="9">NRRL B-16292</strain>
    </source>
</reference>
<dbReference type="EMBL" id="CP073720">
    <property type="protein sequence ID" value="UWP78922.1"/>
    <property type="molecule type" value="Genomic_DNA"/>
</dbReference>
<feature type="transmembrane region" description="Helical" evidence="7">
    <location>
        <begin position="213"/>
        <end position="238"/>
    </location>
</feature>
<dbReference type="CDD" id="cd06261">
    <property type="entry name" value="TM_PBP2"/>
    <property type="match status" value="1"/>
</dbReference>
<evidence type="ECO:0000256" key="2">
    <source>
        <dbReference type="ARBA" id="ARBA00022448"/>
    </source>
</evidence>
<keyword evidence="4 7" id="KW-0812">Transmembrane</keyword>
<dbReference type="PANTHER" id="PTHR43386:SF1">
    <property type="entry name" value="D,D-DIPEPTIDE TRANSPORT SYSTEM PERMEASE PROTEIN DDPC-RELATED"/>
    <property type="match status" value="1"/>
</dbReference>
<feature type="transmembrane region" description="Helical" evidence="7">
    <location>
        <begin position="127"/>
        <end position="148"/>
    </location>
</feature>
<dbReference type="InterPro" id="IPR000515">
    <property type="entry name" value="MetI-like"/>
</dbReference>
<feature type="transmembrane region" description="Helical" evidence="7">
    <location>
        <begin position="100"/>
        <end position="120"/>
    </location>
</feature>
<evidence type="ECO:0000256" key="4">
    <source>
        <dbReference type="ARBA" id="ARBA00022692"/>
    </source>
</evidence>
<name>A0ABY5VMK4_9ACTN</name>
<gene>
    <name evidence="9" type="ORF">Dfulv_27545</name>
</gene>
<evidence type="ECO:0000256" key="6">
    <source>
        <dbReference type="ARBA" id="ARBA00023136"/>
    </source>
</evidence>
<accession>A0ABY5VMK4</accession>
<dbReference type="PANTHER" id="PTHR43386">
    <property type="entry name" value="OLIGOPEPTIDE TRANSPORT SYSTEM PERMEASE PROTEIN APPC"/>
    <property type="match status" value="1"/>
</dbReference>
<evidence type="ECO:0000256" key="1">
    <source>
        <dbReference type="ARBA" id="ARBA00004651"/>
    </source>
</evidence>
<evidence type="ECO:0000256" key="5">
    <source>
        <dbReference type="ARBA" id="ARBA00022989"/>
    </source>
</evidence>
<dbReference type="Pfam" id="PF00528">
    <property type="entry name" value="BPD_transp_1"/>
    <property type="match status" value="1"/>
</dbReference>
<protein>
    <submittedName>
        <fullName evidence="9">ABC transporter permease</fullName>
    </submittedName>
</protein>
<comment type="subcellular location">
    <subcellularLocation>
        <location evidence="1">Cell membrane</location>
        <topology evidence="1">Multi-pass membrane protein</topology>
    </subcellularLocation>
</comment>
<evidence type="ECO:0000313" key="10">
    <source>
        <dbReference type="Proteomes" id="UP001059617"/>
    </source>
</evidence>
<dbReference type="InterPro" id="IPR035906">
    <property type="entry name" value="MetI-like_sf"/>
</dbReference>
<keyword evidence="10" id="KW-1185">Reference proteome</keyword>
<organism evidence="9 10">
    <name type="scientific">Dactylosporangium fulvum</name>
    <dbReference type="NCBI Taxonomy" id="53359"/>
    <lineage>
        <taxon>Bacteria</taxon>
        <taxon>Bacillati</taxon>
        <taxon>Actinomycetota</taxon>
        <taxon>Actinomycetes</taxon>
        <taxon>Micromonosporales</taxon>
        <taxon>Micromonosporaceae</taxon>
        <taxon>Dactylosporangium</taxon>
    </lineage>
</organism>
<sequence>MTGVTVAVVPARHGRTARVRAGFGAVLRQPGLVLAFVVLLVVIAWAFAPGFFAHQDPVNGVPAERLQGPSPHHLFGTDHIGRDIYSRVVHGSSLTLRSTLLAVVVGLVVGGGIGMLAGFVGRWVDDVLMRVIDVMLAIPGLLLSLAVVTALGFGTVHVAIAVGVSNIAGFARVMRAETLKVRALSYVESSHSLGSRWTYTLGAHVLPNAAGPVLALSALEFGTAILAISSLSFLGFGAQPPAPEWGALVSDGRSYLDTAWWMTTFPGLTVTAVVLSANRVARYLERI</sequence>
<evidence type="ECO:0000256" key="7">
    <source>
        <dbReference type="SAM" id="Phobius"/>
    </source>
</evidence>
<dbReference type="InterPro" id="IPR050366">
    <property type="entry name" value="BP-dependent_transpt_permease"/>
</dbReference>
<evidence type="ECO:0000256" key="3">
    <source>
        <dbReference type="ARBA" id="ARBA00022475"/>
    </source>
</evidence>
<keyword evidence="6 7" id="KW-0472">Membrane</keyword>
<keyword evidence="2" id="KW-0813">Transport</keyword>
<feature type="domain" description="ABC transmembrane type-1" evidence="8">
    <location>
        <begin position="111"/>
        <end position="286"/>
    </location>
</feature>
<dbReference type="SUPFAM" id="SSF161098">
    <property type="entry name" value="MetI-like"/>
    <property type="match status" value="1"/>
</dbReference>
<feature type="transmembrane region" description="Helical" evidence="7">
    <location>
        <begin position="32"/>
        <end position="52"/>
    </location>
</feature>
<evidence type="ECO:0000259" key="8">
    <source>
        <dbReference type="Pfam" id="PF00528"/>
    </source>
</evidence>